<accession>A0A165T2H1</accession>
<keyword evidence="5" id="KW-0408">Iron</keyword>
<dbReference type="SUPFAM" id="SSF102114">
    <property type="entry name" value="Radical SAM enzymes"/>
    <property type="match status" value="1"/>
</dbReference>
<dbReference type="CDD" id="cd01335">
    <property type="entry name" value="Radical_SAM"/>
    <property type="match status" value="1"/>
</dbReference>
<dbReference type="GO" id="GO:0051539">
    <property type="term" value="F:4 iron, 4 sulfur cluster binding"/>
    <property type="evidence" value="ECO:0007669"/>
    <property type="project" value="UniProtKB-KW"/>
</dbReference>
<dbReference type="Proteomes" id="UP000076577">
    <property type="component" value="Unassembled WGS sequence"/>
</dbReference>
<evidence type="ECO:0000259" key="7">
    <source>
        <dbReference type="PROSITE" id="PS51918"/>
    </source>
</evidence>
<gene>
    <name evidence="8" type="primary">moaA_2</name>
    <name evidence="8" type="ORF">PsAD2_04434</name>
</gene>
<dbReference type="Pfam" id="PF04055">
    <property type="entry name" value="Radical_SAM"/>
    <property type="match status" value="1"/>
</dbReference>
<evidence type="ECO:0000256" key="3">
    <source>
        <dbReference type="ARBA" id="ARBA00022691"/>
    </source>
</evidence>
<keyword evidence="3" id="KW-0949">S-adenosyl-L-methionine</keyword>
<reference evidence="8 9" key="1">
    <citation type="journal article" date="2016" name="Front. Microbiol.">
        <title>Comparative Genomic Analysis Reveals a Diverse Repertoire of Genes Involved in Prokaryote-Eukaryote Interactions within the Pseudovibrio Genus.</title>
        <authorList>
            <person name="Romano S."/>
            <person name="Fernandez-Guerra A."/>
            <person name="Reen F.J."/>
            <person name="Glockner F.O."/>
            <person name="Crowley S.P."/>
            <person name="O'Sullivan O."/>
            <person name="Cotter P.D."/>
            <person name="Adams C."/>
            <person name="Dobson A.D."/>
            <person name="O'Gara F."/>
        </authorList>
    </citation>
    <scope>NUCLEOTIDE SEQUENCE [LARGE SCALE GENOMIC DNA]</scope>
    <source>
        <strain evidence="8 9">Ad2</strain>
    </source>
</reference>
<evidence type="ECO:0000256" key="1">
    <source>
        <dbReference type="ARBA" id="ARBA00001966"/>
    </source>
</evidence>
<dbReference type="SFLD" id="SFLDG01067">
    <property type="entry name" value="SPASM/twitch_domain_containing"/>
    <property type="match status" value="1"/>
</dbReference>
<name>A0A165T2H1_9HYPH</name>
<dbReference type="GO" id="GO:0046872">
    <property type="term" value="F:metal ion binding"/>
    <property type="evidence" value="ECO:0007669"/>
    <property type="project" value="UniProtKB-KW"/>
</dbReference>
<comment type="cofactor">
    <cofactor evidence="1">
        <name>[4Fe-4S] cluster</name>
        <dbReference type="ChEBI" id="CHEBI:49883"/>
    </cofactor>
</comment>
<dbReference type="AlphaFoldDB" id="A0A165T2H1"/>
<proteinExistence type="predicted"/>
<dbReference type="PANTHER" id="PTHR43787">
    <property type="entry name" value="FEMO COFACTOR BIOSYNTHESIS PROTEIN NIFB-RELATED"/>
    <property type="match status" value="1"/>
</dbReference>
<dbReference type="EMBL" id="LMCB01000154">
    <property type="protein sequence ID" value="KZL05223.1"/>
    <property type="molecule type" value="Genomic_DNA"/>
</dbReference>
<evidence type="ECO:0000313" key="9">
    <source>
        <dbReference type="Proteomes" id="UP000076577"/>
    </source>
</evidence>
<keyword evidence="4" id="KW-0479">Metal-binding</keyword>
<dbReference type="InterPro" id="IPR007197">
    <property type="entry name" value="rSAM"/>
</dbReference>
<dbReference type="PANTHER" id="PTHR43787:SF10">
    <property type="entry name" value="COFACTOR MODIFYING PROTEIN"/>
    <property type="match status" value="1"/>
</dbReference>
<evidence type="ECO:0000256" key="2">
    <source>
        <dbReference type="ARBA" id="ARBA00022485"/>
    </source>
</evidence>
<dbReference type="Gene3D" id="3.20.20.70">
    <property type="entry name" value="Aldolase class I"/>
    <property type="match status" value="1"/>
</dbReference>
<evidence type="ECO:0000256" key="4">
    <source>
        <dbReference type="ARBA" id="ARBA00022723"/>
    </source>
</evidence>
<protein>
    <submittedName>
        <fullName evidence="8">Cyclic pyranopterin monophosphate synthase</fullName>
    </submittedName>
</protein>
<evidence type="ECO:0000256" key="5">
    <source>
        <dbReference type="ARBA" id="ARBA00023004"/>
    </source>
</evidence>
<evidence type="ECO:0000313" key="8">
    <source>
        <dbReference type="EMBL" id="KZL05223.1"/>
    </source>
</evidence>
<dbReference type="SFLD" id="SFLDS00029">
    <property type="entry name" value="Radical_SAM"/>
    <property type="match status" value="1"/>
</dbReference>
<evidence type="ECO:0000256" key="6">
    <source>
        <dbReference type="ARBA" id="ARBA00023014"/>
    </source>
</evidence>
<keyword evidence="9" id="KW-1185">Reference proteome</keyword>
<dbReference type="RefSeq" id="WP_068010759.1">
    <property type="nucleotide sequence ID" value="NZ_FOFM01000008.1"/>
</dbReference>
<dbReference type="STRING" id="989403.SAMN05421798_10816"/>
<dbReference type="InterPro" id="IPR013785">
    <property type="entry name" value="Aldolase_TIM"/>
</dbReference>
<sequence length="300" mass="33792">MKTCKKDTLFQAEKSGNGVQPKGTYEDSKTAMAESLRLDLPPSPKHIEINNRLVAWEAYLGIGKVSSFPTMLHIGLNDVCNARCAFCMYDPERSTSNRVQVEDIKRAKWLKYVHTILPNAGLSDPLTHPEIAKILDAIHKNAPYIKMHLTTNASLLDNQLTSILAGYLSLIIVSLNAARKETYEFLIPPLKWEKTIGNLRDLQKVKAERQAHLPEIQAGYVLNKHNFEELPELPAVLASLDIRSARIIEMAVPGTIKSRALLTVDDVVPDDKQRVSSVFHEFRKECIKYNINLTQPMPKL</sequence>
<dbReference type="GO" id="GO:0003824">
    <property type="term" value="F:catalytic activity"/>
    <property type="evidence" value="ECO:0007669"/>
    <property type="project" value="InterPro"/>
</dbReference>
<comment type="caution">
    <text evidence="8">The sequence shown here is derived from an EMBL/GenBank/DDBJ whole genome shotgun (WGS) entry which is preliminary data.</text>
</comment>
<organism evidence="8 9">
    <name type="scientific">Pseudovibrio axinellae</name>
    <dbReference type="NCBI Taxonomy" id="989403"/>
    <lineage>
        <taxon>Bacteria</taxon>
        <taxon>Pseudomonadati</taxon>
        <taxon>Pseudomonadota</taxon>
        <taxon>Alphaproteobacteria</taxon>
        <taxon>Hyphomicrobiales</taxon>
        <taxon>Stappiaceae</taxon>
        <taxon>Pseudovibrio</taxon>
    </lineage>
</organism>
<feature type="domain" description="Radical SAM core" evidence="7">
    <location>
        <begin position="66"/>
        <end position="285"/>
    </location>
</feature>
<dbReference type="InterPro" id="IPR058240">
    <property type="entry name" value="rSAM_sf"/>
</dbReference>
<dbReference type="PROSITE" id="PS51918">
    <property type="entry name" value="RADICAL_SAM"/>
    <property type="match status" value="1"/>
</dbReference>
<keyword evidence="6" id="KW-0411">Iron-sulfur</keyword>
<dbReference type="PATRIC" id="fig|989403.3.peg.4858"/>
<dbReference type="OrthoDB" id="9782387at2"/>
<keyword evidence="2" id="KW-0004">4Fe-4S</keyword>